<sequence length="548" mass="60268">MAQTISLVDSQLCPRSALFSNLLLLDFNPHLSAPSKTLDEFMFSRGSGQDKAFEYVAAFLLELLDAKTFHQRFHACWPILNPTSAKEFRNVVHKWFEELKKNEGIFPIDVQIRRSQLDECRGERIERLLLCLSNHVVKTVLAREATDVSLVNEIEYGRRDGFAEVYLKLKNETDLQRRQYMSEAAEREATKHAWTSNQHDISHEIEIVNNSIQSAERQQEEFMRGFAGEGLAILDLQATLFSNLESSDGMSQIMQQVRQLMATLQGKVDQMQAEVGSMQEPLSIPEIPGLVDPQSIISPARDTSSSLLSPTSASSLSTPDAVKAASERVHRELKTNQVAPPHLKTPSARRGLAAGSALQATRRMTHIPGIDTANSRATNHTPVRPLSNRHVELISPFGQSTARKQPFLKANVHNTGPTAMAKSGNSFVKVPKAVPGTPNKAGTSHLPGTLSKPRQSAVKRQTLSSTVTSSSVHTPSRRRKIASPSAHKLTPATSGILGGSSLYERRLQSESDSPLSFGSAEGLDLISEEAPQYFSIAASPWVPRTGNQ</sequence>
<organism evidence="3 6">
    <name type="scientific">Synchytrium endobioticum</name>
    <dbReference type="NCBI Taxonomy" id="286115"/>
    <lineage>
        <taxon>Eukaryota</taxon>
        <taxon>Fungi</taxon>
        <taxon>Fungi incertae sedis</taxon>
        <taxon>Chytridiomycota</taxon>
        <taxon>Chytridiomycota incertae sedis</taxon>
        <taxon>Chytridiomycetes</taxon>
        <taxon>Synchytriales</taxon>
        <taxon>Synchytriaceae</taxon>
        <taxon>Synchytrium</taxon>
    </lineage>
</organism>
<evidence type="ECO:0000313" key="4">
    <source>
        <dbReference type="EMBL" id="TPX52765.1"/>
    </source>
</evidence>
<feature type="domain" description="HAUS augmin-like complex subunit 6 N-terminal" evidence="2">
    <location>
        <begin position="18"/>
        <end position="224"/>
    </location>
</feature>
<dbReference type="EMBL" id="QEAM01000014">
    <property type="protein sequence ID" value="TPX50667.1"/>
    <property type="molecule type" value="Genomic_DNA"/>
</dbReference>
<dbReference type="Proteomes" id="UP000317494">
    <property type="component" value="Unassembled WGS sequence"/>
</dbReference>
<comment type="caution">
    <text evidence="3">The sequence shown here is derived from an EMBL/GenBank/DDBJ whole genome shotgun (WGS) entry which is preliminary data.</text>
</comment>
<reference evidence="5 6" key="1">
    <citation type="journal article" date="2019" name="Sci. Rep.">
        <title>Comparative genomics of chytrid fungi reveal insights into the obligate biotrophic and pathogenic lifestyle of Synchytrium endobioticum.</title>
        <authorList>
            <person name="van de Vossenberg B.T.L.H."/>
            <person name="Warris S."/>
            <person name="Nguyen H.D.T."/>
            <person name="van Gent-Pelzer M.P.E."/>
            <person name="Joly D.L."/>
            <person name="van de Geest H.C."/>
            <person name="Bonants P.J.M."/>
            <person name="Smith D.S."/>
            <person name="Levesque C.A."/>
            <person name="van der Lee T.A.J."/>
        </authorList>
    </citation>
    <scope>NUCLEOTIDE SEQUENCE [LARGE SCALE GENOMIC DNA]</scope>
    <source>
        <strain evidence="3 6">LEV6574</strain>
        <strain evidence="4 5">MB42</strain>
    </source>
</reference>
<evidence type="ECO:0000313" key="3">
    <source>
        <dbReference type="EMBL" id="TPX50667.1"/>
    </source>
</evidence>
<dbReference type="GO" id="GO:0008017">
    <property type="term" value="F:microtubule binding"/>
    <property type="evidence" value="ECO:0007669"/>
    <property type="project" value="TreeGrafter"/>
</dbReference>
<feature type="compositionally biased region" description="Low complexity" evidence="1">
    <location>
        <begin position="302"/>
        <end position="319"/>
    </location>
</feature>
<feature type="compositionally biased region" description="Low complexity" evidence="1">
    <location>
        <begin position="460"/>
        <end position="474"/>
    </location>
</feature>
<dbReference type="STRING" id="286115.A0A507DHF4"/>
<dbReference type="GO" id="GO:1990498">
    <property type="term" value="C:mitotic spindle microtubule"/>
    <property type="evidence" value="ECO:0007669"/>
    <property type="project" value="TreeGrafter"/>
</dbReference>
<dbReference type="Pfam" id="PF14661">
    <property type="entry name" value="HAUS6_N"/>
    <property type="match status" value="1"/>
</dbReference>
<dbReference type="GO" id="GO:0051225">
    <property type="term" value="P:spindle assembly"/>
    <property type="evidence" value="ECO:0007669"/>
    <property type="project" value="InterPro"/>
</dbReference>
<name>A0A507DHF4_9FUNG</name>
<dbReference type="InterPro" id="IPR026797">
    <property type="entry name" value="HAUS_6"/>
</dbReference>
<evidence type="ECO:0000313" key="6">
    <source>
        <dbReference type="Proteomes" id="UP000320475"/>
    </source>
</evidence>
<dbReference type="OrthoDB" id="5575722at2759"/>
<dbReference type="VEuPathDB" id="FungiDB:SeMB42_g01183"/>
<evidence type="ECO:0000256" key="1">
    <source>
        <dbReference type="SAM" id="MobiDB-lite"/>
    </source>
</evidence>
<dbReference type="Proteomes" id="UP000320475">
    <property type="component" value="Unassembled WGS sequence"/>
</dbReference>
<dbReference type="PANTHER" id="PTHR16151">
    <property type="entry name" value="HAUS AUGMIN-LIKE COMPLEX SUBUNIT 6"/>
    <property type="match status" value="1"/>
</dbReference>
<dbReference type="AlphaFoldDB" id="A0A507DHF4"/>
<proteinExistence type="predicted"/>
<protein>
    <recommendedName>
        <fullName evidence="2">HAUS augmin-like complex subunit 6 N-terminal domain-containing protein</fullName>
    </recommendedName>
</protein>
<dbReference type="GO" id="GO:0070652">
    <property type="term" value="C:HAUS complex"/>
    <property type="evidence" value="ECO:0007669"/>
    <property type="project" value="InterPro"/>
</dbReference>
<feature type="region of interest" description="Disordered" evidence="1">
    <location>
        <begin position="293"/>
        <end position="319"/>
    </location>
</feature>
<feature type="region of interest" description="Disordered" evidence="1">
    <location>
        <begin position="432"/>
        <end position="497"/>
    </location>
</feature>
<evidence type="ECO:0000259" key="2">
    <source>
        <dbReference type="Pfam" id="PF14661"/>
    </source>
</evidence>
<accession>A0A507DHF4</accession>
<dbReference type="InterPro" id="IPR028163">
    <property type="entry name" value="HAUS_6_N"/>
</dbReference>
<dbReference type="EMBL" id="QEAN01000028">
    <property type="protein sequence ID" value="TPX52765.1"/>
    <property type="molecule type" value="Genomic_DNA"/>
</dbReference>
<keyword evidence="5" id="KW-1185">Reference proteome</keyword>
<gene>
    <name evidence="3" type="ORF">SeLEV6574_g00744</name>
    <name evidence="4" type="ORF">SeMB42_g01183</name>
</gene>
<evidence type="ECO:0000313" key="5">
    <source>
        <dbReference type="Proteomes" id="UP000317494"/>
    </source>
</evidence>
<dbReference type="PANTHER" id="PTHR16151:SF2">
    <property type="entry name" value="HAUS AUGMIN-LIKE COMPLEX SUBUNIT 6"/>
    <property type="match status" value="1"/>
</dbReference>